<dbReference type="GO" id="GO:0000272">
    <property type="term" value="P:polysaccharide catabolic process"/>
    <property type="evidence" value="ECO:0007669"/>
    <property type="project" value="UniProtKB-KW"/>
</dbReference>
<dbReference type="EMBL" id="JAGTJQ010000012">
    <property type="protein sequence ID" value="KAH7016500.1"/>
    <property type="molecule type" value="Genomic_DNA"/>
</dbReference>
<evidence type="ECO:0000256" key="12">
    <source>
        <dbReference type="PROSITE-ProRule" id="PRU00261"/>
    </source>
</evidence>
<dbReference type="InterPro" id="IPR036861">
    <property type="entry name" value="Endochitinase-like_sf"/>
</dbReference>
<dbReference type="SUPFAM" id="SSF57016">
    <property type="entry name" value="Plant lectins/antimicrobial peptides"/>
    <property type="match status" value="2"/>
</dbReference>
<dbReference type="Pfam" id="PF00187">
    <property type="entry name" value="Chitin_bind_1"/>
    <property type="match status" value="2"/>
</dbReference>
<dbReference type="OrthoDB" id="73875at2759"/>
<evidence type="ECO:0000313" key="18">
    <source>
        <dbReference type="Proteomes" id="UP000756346"/>
    </source>
</evidence>
<dbReference type="PANTHER" id="PTHR11177:SF333">
    <property type="entry name" value="CHITINASE"/>
    <property type="match status" value="1"/>
</dbReference>
<dbReference type="AlphaFoldDB" id="A0A9P8XTJ7"/>
<dbReference type="PROSITE" id="PS00026">
    <property type="entry name" value="CHIT_BIND_I_1"/>
    <property type="match status" value="1"/>
</dbReference>
<evidence type="ECO:0000256" key="8">
    <source>
        <dbReference type="ARBA" id="ARBA00023024"/>
    </source>
</evidence>
<comment type="caution">
    <text evidence="17">The sequence shown here is derived from an EMBL/GenBank/DDBJ whole genome shotgun (WGS) entry which is preliminary data.</text>
</comment>
<dbReference type="PANTHER" id="PTHR11177">
    <property type="entry name" value="CHITINASE"/>
    <property type="match status" value="1"/>
</dbReference>
<evidence type="ECO:0000313" key="17">
    <source>
        <dbReference type="EMBL" id="KAH7016500.1"/>
    </source>
</evidence>
<evidence type="ECO:0000256" key="2">
    <source>
        <dbReference type="ARBA" id="ARBA00004613"/>
    </source>
</evidence>
<keyword evidence="14" id="KW-0732">Signal</keyword>
<comment type="similarity">
    <text evidence="3">Belongs to the glycosyl hydrolase 18 family. Chitinase class V subfamily.</text>
</comment>
<dbReference type="GO" id="GO:0006032">
    <property type="term" value="P:chitin catabolic process"/>
    <property type="evidence" value="ECO:0007669"/>
    <property type="project" value="UniProtKB-KW"/>
</dbReference>
<sequence length="531" mass="58692">MKATNPLLLAGLIACTLFAKISSAQDCSKTKLCATGCCSKFGFCGTTDEHCGEGCQSTCDFELGCHASKPCATGCCSKFGFCGLGPDFCSPENCVSGCQSKSYCDPGGYGPDYVEIEKCPLNVCCSKFGFCGTTSEFCAGKEVARPQCSSAGRKVQRVIGYFESWAPKRACQAFQPEDIPVGVYSHLIFAFAGIDPVTFEIVPGSPDDIDLYRRITALKKKDPDLKVLIAVGGWAFNDPGPTATTFSDVARSPTNRIRFARSVLKFLITYDFDGVDIDWEYPGAEDRSGRPEDFKNFPILMSDLREALDMSGRNILTLTTPVSYWYLQHFDIESLIKPVDFFNVMSYDLHGIWDKGSKWLGDFLNAHTNMTEITDYLDLFWRNNIDPAKMTLGLAFYSRTFTVADRSCTTPGCRFDSGGNPGPCTRDTEGGTLSIAEISDLLPKSSKPVIDEKAMVKMTVANGNQWIAYDDLDTWKLKIDAANRLCLGGVMVWAAAVHVDRLQPEVPHRRWCPMDDYQAVRSRRRRRGHDG</sequence>
<comment type="catalytic activity">
    <reaction evidence="1">
        <text>Random endo-hydrolysis of N-acetyl-beta-D-glucosaminide (1-&gt;4)-beta-linkages in chitin and chitodextrins.</text>
        <dbReference type="EC" id="3.2.1.14"/>
    </reaction>
</comment>
<evidence type="ECO:0000256" key="11">
    <source>
        <dbReference type="ARBA" id="ARBA00023326"/>
    </source>
</evidence>
<gene>
    <name evidence="17" type="ORF">B0I36DRAFT_377935</name>
</gene>
<dbReference type="InterPro" id="IPR029070">
    <property type="entry name" value="Chitinase_insertion_sf"/>
</dbReference>
<dbReference type="CDD" id="cd00035">
    <property type="entry name" value="ChtBD1"/>
    <property type="match status" value="2"/>
</dbReference>
<feature type="chain" id="PRO_5040263989" description="chitinase" evidence="14">
    <location>
        <begin position="25"/>
        <end position="531"/>
    </location>
</feature>
<evidence type="ECO:0000256" key="7">
    <source>
        <dbReference type="ARBA" id="ARBA00022801"/>
    </source>
</evidence>
<dbReference type="Gene3D" id="3.10.50.10">
    <property type="match status" value="1"/>
</dbReference>
<feature type="domain" description="GH18" evidence="16">
    <location>
        <begin position="156"/>
        <end position="509"/>
    </location>
</feature>
<evidence type="ECO:0000259" key="15">
    <source>
        <dbReference type="PROSITE" id="PS50941"/>
    </source>
</evidence>
<evidence type="ECO:0000256" key="13">
    <source>
        <dbReference type="RuleBase" id="RU000489"/>
    </source>
</evidence>
<feature type="domain" description="Chitin-binding type-1" evidence="15">
    <location>
        <begin position="24"/>
        <end position="61"/>
    </location>
</feature>
<keyword evidence="18" id="KW-1185">Reference proteome</keyword>
<dbReference type="SMART" id="SM00270">
    <property type="entry name" value="ChtBD1"/>
    <property type="match status" value="3"/>
</dbReference>
<dbReference type="Pfam" id="PF00704">
    <property type="entry name" value="Glyco_hydro_18"/>
    <property type="match status" value="1"/>
</dbReference>
<evidence type="ECO:0000256" key="6">
    <source>
        <dbReference type="ARBA" id="ARBA00022669"/>
    </source>
</evidence>
<dbReference type="Proteomes" id="UP000756346">
    <property type="component" value="Unassembled WGS sequence"/>
</dbReference>
<keyword evidence="8" id="KW-0146">Chitin degradation</keyword>
<keyword evidence="5" id="KW-0964">Secreted</keyword>
<evidence type="ECO:0000256" key="3">
    <source>
        <dbReference type="ARBA" id="ARBA00008682"/>
    </source>
</evidence>
<evidence type="ECO:0000256" key="4">
    <source>
        <dbReference type="ARBA" id="ARBA00012729"/>
    </source>
</evidence>
<dbReference type="GO" id="GO:0005576">
    <property type="term" value="C:extracellular region"/>
    <property type="evidence" value="ECO:0007669"/>
    <property type="project" value="UniProtKB-SubCell"/>
</dbReference>
<keyword evidence="6 12" id="KW-0147">Chitin-binding</keyword>
<keyword evidence="11" id="KW-0624">Polysaccharide degradation</keyword>
<dbReference type="PROSITE" id="PS51257">
    <property type="entry name" value="PROKAR_LIPOPROTEIN"/>
    <property type="match status" value="1"/>
</dbReference>
<dbReference type="GO" id="GO:0008061">
    <property type="term" value="F:chitin binding"/>
    <property type="evidence" value="ECO:0007669"/>
    <property type="project" value="UniProtKB-UniRule"/>
</dbReference>
<dbReference type="PROSITE" id="PS51910">
    <property type="entry name" value="GH18_2"/>
    <property type="match status" value="1"/>
</dbReference>
<protein>
    <recommendedName>
        <fullName evidence="4">chitinase</fullName>
        <ecNumber evidence="4">3.2.1.14</ecNumber>
    </recommendedName>
</protein>
<feature type="disulfide bond" evidence="12">
    <location>
        <begin position="55"/>
        <end position="59"/>
    </location>
</feature>
<comment type="caution">
    <text evidence="12">Lacks conserved residue(s) required for the propagation of feature annotation.</text>
</comment>
<dbReference type="SUPFAM" id="SSF51445">
    <property type="entry name" value="(Trans)glycosidases"/>
    <property type="match status" value="1"/>
</dbReference>
<accession>A0A9P8XTJ7</accession>
<evidence type="ECO:0000256" key="5">
    <source>
        <dbReference type="ARBA" id="ARBA00022525"/>
    </source>
</evidence>
<dbReference type="GeneID" id="70190161"/>
<evidence type="ECO:0000259" key="16">
    <source>
        <dbReference type="PROSITE" id="PS51910"/>
    </source>
</evidence>
<dbReference type="PROSITE" id="PS01095">
    <property type="entry name" value="GH18_1"/>
    <property type="match status" value="1"/>
</dbReference>
<evidence type="ECO:0000256" key="14">
    <source>
        <dbReference type="SAM" id="SignalP"/>
    </source>
</evidence>
<dbReference type="SMART" id="SM00636">
    <property type="entry name" value="Glyco_18"/>
    <property type="match status" value="1"/>
</dbReference>
<dbReference type="InterPro" id="IPR001579">
    <property type="entry name" value="Glyco_hydro_18_chit_AS"/>
</dbReference>
<keyword evidence="12" id="KW-1015">Disulfide bond</keyword>
<organism evidence="17 18">
    <name type="scientific">Microdochium trichocladiopsis</name>
    <dbReference type="NCBI Taxonomy" id="1682393"/>
    <lineage>
        <taxon>Eukaryota</taxon>
        <taxon>Fungi</taxon>
        <taxon>Dikarya</taxon>
        <taxon>Ascomycota</taxon>
        <taxon>Pezizomycotina</taxon>
        <taxon>Sordariomycetes</taxon>
        <taxon>Xylariomycetidae</taxon>
        <taxon>Xylariales</taxon>
        <taxon>Microdochiaceae</taxon>
        <taxon>Microdochium</taxon>
    </lineage>
</organism>
<evidence type="ECO:0000256" key="10">
    <source>
        <dbReference type="ARBA" id="ARBA00023295"/>
    </source>
</evidence>
<name>A0A9P8XTJ7_9PEZI</name>
<dbReference type="InterPro" id="IPR017853">
    <property type="entry name" value="GH"/>
</dbReference>
<reference evidence="17" key="1">
    <citation type="journal article" date="2021" name="Nat. Commun.">
        <title>Genetic determinants of endophytism in the Arabidopsis root mycobiome.</title>
        <authorList>
            <person name="Mesny F."/>
            <person name="Miyauchi S."/>
            <person name="Thiergart T."/>
            <person name="Pickel B."/>
            <person name="Atanasova L."/>
            <person name="Karlsson M."/>
            <person name="Huettel B."/>
            <person name="Barry K.W."/>
            <person name="Haridas S."/>
            <person name="Chen C."/>
            <person name="Bauer D."/>
            <person name="Andreopoulos W."/>
            <person name="Pangilinan J."/>
            <person name="LaButti K."/>
            <person name="Riley R."/>
            <person name="Lipzen A."/>
            <person name="Clum A."/>
            <person name="Drula E."/>
            <person name="Henrissat B."/>
            <person name="Kohler A."/>
            <person name="Grigoriev I.V."/>
            <person name="Martin F.M."/>
            <person name="Hacquard S."/>
        </authorList>
    </citation>
    <scope>NUCLEOTIDE SEQUENCE</scope>
    <source>
        <strain evidence="17">MPI-CAGE-CH-0230</strain>
    </source>
</reference>
<dbReference type="InterPro" id="IPR001223">
    <property type="entry name" value="Glyco_hydro18_cat"/>
</dbReference>
<evidence type="ECO:0000256" key="9">
    <source>
        <dbReference type="ARBA" id="ARBA00023277"/>
    </source>
</evidence>
<keyword evidence="10 13" id="KW-0326">Glycosidase</keyword>
<keyword evidence="9" id="KW-0119">Carbohydrate metabolism</keyword>
<feature type="signal peptide" evidence="14">
    <location>
        <begin position="1"/>
        <end position="24"/>
    </location>
</feature>
<feature type="disulfide bond" evidence="12">
    <location>
        <begin position="37"/>
        <end position="51"/>
    </location>
</feature>
<dbReference type="RefSeq" id="XP_046006124.1">
    <property type="nucleotide sequence ID" value="XM_046160615.1"/>
</dbReference>
<keyword evidence="7 13" id="KW-0378">Hydrolase</keyword>
<dbReference type="PROSITE" id="PS50941">
    <property type="entry name" value="CHIT_BIND_I_2"/>
    <property type="match status" value="1"/>
</dbReference>
<dbReference type="InterPro" id="IPR011583">
    <property type="entry name" value="Chitinase_II/V-like_cat"/>
</dbReference>
<dbReference type="SUPFAM" id="SSF54556">
    <property type="entry name" value="Chitinase insertion domain"/>
    <property type="match status" value="1"/>
</dbReference>
<dbReference type="EC" id="3.2.1.14" evidence="4"/>
<dbReference type="Gene3D" id="3.30.60.10">
    <property type="entry name" value="Endochitinase-like"/>
    <property type="match status" value="3"/>
</dbReference>
<evidence type="ECO:0000256" key="1">
    <source>
        <dbReference type="ARBA" id="ARBA00000822"/>
    </source>
</evidence>
<dbReference type="GO" id="GO:0008843">
    <property type="term" value="F:endochitinase activity"/>
    <property type="evidence" value="ECO:0007669"/>
    <property type="project" value="UniProtKB-EC"/>
</dbReference>
<dbReference type="Gene3D" id="3.20.20.80">
    <property type="entry name" value="Glycosidases"/>
    <property type="match status" value="1"/>
</dbReference>
<comment type="subcellular location">
    <subcellularLocation>
        <location evidence="2">Secreted</location>
    </subcellularLocation>
</comment>
<proteinExistence type="inferred from homology"/>
<dbReference type="InterPro" id="IPR050314">
    <property type="entry name" value="Glycosyl_Hydrlase_18"/>
</dbReference>
<dbReference type="InterPro" id="IPR001002">
    <property type="entry name" value="Chitin-bd_1"/>
</dbReference>
<dbReference type="InterPro" id="IPR018371">
    <property type="entry name" value="Chitin-binding_1_CS"/>
</dbReference>